<dbReference type="InterPro" id="IPR052350">
    <property type="entry name" value="Metallo-dep_Lactonases"/>
</dbReference>
<proteinExistence type="inferred from homology"/>
<organism evidence="3 4">
    <name type="scientific">Blastopirellula marina</name>
    <dbReference type="NCBI Taxonomy" id="124"/>
    <lineage>
        <taxon>Bacteria</taxon>
        <taxon>Pseudomonadati</taxon>
        <taxon>Planctomycetota</taxon>
        <taxon>Planctomycetia</taxon>
        <taxon>Pirellulales</taxon>
        <taxon>Pirellulaceae</taxon>
        <taxon>Blastopirellula</taxon>
    </lineage>
</organism>
<accession>A0A2S8GD89</accession>
<sequence length="348" mass="39427">MIAARNRFVIFPPLFKFNLPHSRHYFKMRIGPCLTPLRYCSTMPIPQFPIVDTHQHLWDPDKVRLPWLDGAGPPLAAKHWTEEYYTATEGLAIETAMYMEVDAAPDQKMQEARHILELIASGKSRTRCAILCANPGSDGFRRFVDVYRDHGVVRGFRQVLHGGSTPAGYCLTPKFIANCHYFGALGKTFDLCLRPKELSDAVKLAEACPDTRFILDHCGNADPKAFFASDDPRRGKPDHDAYQWRQDIADLAKHENVFCKISGIVARVPEKWNAEDLEPIVTHCAEAFGEERIVFGSDWPVCKLGASLKQWVEALNEIASSWSPSAQARLWRENALYIYNIPRAPELK</sequence>
<dbReference type="InterPro" id="IPR032466">
    <property type="entry name" value="Metal_Hydrolase"/>
</dbReference>
<evidence type="ECO:0000259" key="2">
    <source>
        <dbReference type="Pfam" id="PF04909"/>
    </source>
</evidence>
<reference evidence="3 4" key="1">
    <citation type="submission" date="2018-02" db="EMBL/GenBank/DDBJ databases">
        <title>Comparative genomes isolates from brazilian mangrove.</title>
        <authorList>
            <person name="Araujo J.E."/>
            <person name="Taketani R.G."/>
            <person name="Silva M.C.P."/>
            <person name="Loureco M.V."/>
            <person name="Andreote F.D."/>
        </authorList>
    </citation>
    <scope>NUCLEOTIDE SEQUENCE [LARGE SCALE GENOMIC DNA]</scope>
    <source>
        <strain evidence="3 4">Nap-Phe MGV</strain>
    </source>
</reference>
<dbReference type="SUPFAM" id="SSF51556">
    <property type="entry name" value="Metallo-dependent hydrolases"/>
    <property type="match status" value="1"/>
</dbReference>
<dbReference type="GO" id="GO:0016787">
    <property type="term" value="F:hydrolase activity"/>
    <property type="evidence" value="ECO:0007669"/>
    <property type="project" value="UniProtKB-KW"/>
</dbReference>
<dbReference type="PANTHER" id="PTHR43569:SF2">
    <property type="entry name" value="AMIDOHYDROLASE-RELATED DOMAIN-CONTAINING PROTEIN"/>
    <property type="match status" value="1"/>
</dbReference>
<evidence type="ECO:0000313" key="3">
    <source>
        <dbReference type="EMBL" id="PQO42426.1"/>
    </source>
</evidence>
<evidence type="ECO:0000313" key="4">
    <source>
        <dbReference type="Proteomes" id="UP000237819"/>
    </source>
</evidence>
<keyword evidence="3" id="KW-0378">Hydrolase</keyword>
<dbReference type="PANTHER" id="PTHR43569">
    <property type="entry name" value="AMIDOHYDROLASE"/>
    <property type="match status" value="1"/>
</dbReference>
<dbReference type="InterPro" id="IPR006680">
    <property type="entry name" value="Amidohydro-rel"/>
</dbReference>
<feature type="domain" description="Amidohydrolase-related" evidence="2">
    <location>
        <begin position="51"/>
        <end position="340"/>
    </location>
</feature>
<gene>
    <name evidence="3" type="ORF">C5Y93_29300</name>
</gene>
<protein>
    <submittedName>
        <fullName evidence="3">Amidohydrolase</fullName>
    </submittedName>
</protein>
<dbReference type="AlphaFoldDB" id="A0A2S8GD89"/>
<comment type="caution">
    <text evidence="3">The sequence shown here is derived from an EMBL/GenBank/DDBJ whole genome shotgun (WGS) entry which is preliminary data.</text>
</comment>
<dbReference type="Gene3D" id="3.20.20.140">
    <property type="entry name" value="Metal-dependent hydrolases"/>
    <property type="match status" value="1"/>
</dbReference>
<evidence type="ECO:0000256" key="1">
    <source>
        <dbReference type="ARBA" id="ARBA00038310"/>
    </source>
</evidence>
<dbReference type="EMBL" id="PUHZ01000025">
    <property type="protein sequence ID" value="PQO42426.1"/>
    <property type="molecule type" value="Genomic_DNA"/>
</dbReference>
<comment type="similarity">
    <text evidence="1">Belongs to the metallo-dependent hydrolases superfamily.</text>
</comment>
<dbReference type="Pfam" id="PF04909">
    <property type="entry name" value="Amidohydro_2"/>
    <property type="match status" value="1"/>
</dbReference>
<dbReference type="Proteomes" id="UP000237819">
    <property type="component" value="Unassembled WGS sequence"/>
</dbReference>
<name>A0A2S8GD89_9BACT</name>